<dbReference type="RefSeq" id="WP_164140141.1">
    <property type="nucleotide sequence ID" value="NZ_JAAGMB010000258.1"/>
</dbReference>
<feature type="compositionally biased region" description="Low complexity" evidence="1">
    <location>
        <begin position="211"/>
        <end position="246"/>
    </location>
</feature>
<feature type="region of interest" description="Disordered" evidence="1">
    <location>
        <begin position="108"/>
        <end position="271"/>
    </location>
</feature>
<protein>
    <submittedName>
        <fullName evidence="3">Uncharacterized protein</fullName>
    </submittedName>
</protein>
<keyword evidence="2" id="KW-0472">Membrane</keyword>
<keyword evidence="2" id="KW-0812">Transmembrane</keyword>
<gene>
    <name evidence="3" type="ORF">G3I46_12140</name>
</gene>
<evidence type="ECO:0000256" key="2">
    <source>
        <dbReference type="SAM" id="Phobius"/>
    </source>
</evidence>
<dbReference type="Proteomes" id="UP000469545">
    <property type="component" value="Unassembled WGS sequence"/>
</dbReference>
<feature type="compositionally biased region" description="Low complexity" evidence="1">
    <location>
        <begin position="183"/>
        <end position="200"/>
    </location>
</feature>
<dbReference type="AlphaFoldDB" id="A0A6N9UHK9"/>
<evidence type="ECO:0000256" key="1">
    <source>
        <dbReference type="SAM" id="MobiDB-lite"/>
    </source>
</evidence>
<dbReference type="EMBL" id="JAAGMB010000258">
    <property type="protein sequence ID" value="NEB17251.1"/>
    <property type="molecule type" value="Genomic_DNA"/>
</dbReference>
<reference evidence="3 4" key="1">
    <citation type="submission" date="2020-01" db="EMBL/GenBank/DDBJ databases">
        <title>Insect and environment-associated Actinomycetes.</title>
        <authorList>
            <person name="Currrie C."/>
            <person name="Chevrette M."/>
            <person name="Carlson C."/>
            <person name="Stubbendieck R."/>
            <person name="Wendt-Pienkowski E."/>
        </authorList>
    </citation>
    <scope>NUCLEOTIDE SEQUENCE [LARGE SCALE GENOMIC DNA]</scope>
    <source>
        <strain evidence="3 4">SID14172</strain>
    </source>
</reference>
<feature type="compositionally biased region" description="Polar residues" evidence="1">
    <location>
        <begin position="257"/>
        <end position="271"/>
    </location>
</feature>
<keyword evidence="4" id="KW-1185">Reference proteome</keyword>
<feature type="transmembrane region" description="Helical" evidence="2">
    <location>
        <begin position="89"/>
        <end position="107"/>
    </location>
</feature>
<keyword evidence="2" id="KW-1133">Transmembrane helix</keyword>
<proteinExistence type="predicted"/>
<evidence type="ECO:0000313" key="3">
    <source>
        <dbReference type="EMBL" id="NEB17251.1"/>
    </source>
</evidence>
<sequence>MDYCSSCRRHLNGALVCPGCGAYAPDIAPHVTVGDRDADTVPALPAPGPAPVPTDTPAADVVELPPARQQGRAARRRQLTRWKKNKRRAVVASAVALVGGGLSLATMDRQSGDRAQATTAPDHRSMGVADEEITERDRPVPAPTTPEDTHRSSRTPAQPYEQRHEQSQSSAVGAPRHQSVAEASRTAPATPPRTTASSPSPAAPTVPQPPSTDTSTADSSTADSSTAGSGSADSGSGRSDSTAGRTPAPSTADGGASDTSPTSPALISTSPTEVCLLGLCLG</sequence>
<accession>A0A6N9UHK9</accession>
<evidence type="ECO:0000313" key="4">
    <source>
        <dbReference type="Proteomes" id="UP000469545"/>
    </source>
</evidence>
<feature type="compositionally biased region" description="Pro residues" evidence="1">
    <location>
        <begin position="201"/>
        <end position="210"/>
    </location>
</feature>
<organism evidence="3 4">
    <name type="scientific">Streptomyces coelicoflavus</name>
    <dbReference type="NCBI Taxonomy" id="285562"/>
    <lineage>
        <taxon>Bacteria</taxon>
        <taxon>Bacillati</taxon>
        <taxon>Actinomycetota</taxon>
        <taxon>Actinomycetes</taxon>
        <taxon>Kitasatosporales</taxon>
        <taxon>Streptomycetaceae</taxon>
        <taxon>Streptomyces</taxon>
    </lineage>
</organism>
<name>A0A6N9UHK9_9ACTN</name>
<comment type="caution">
    <text evidence="3">The sequence shown here is derived from an EMBL/GenBank/DDBJ whole genome shotgun (WGS) entry which is preliminary data.</text>
</comment>